<gene>
    <name evidence="5" type="ORF">SAMN02745205_01187</name>
</gene>
<dbReference type="InterPro" id="IPR004300">
    <property type="entry name" value="Glyco_hydro_57_N"/>
</dbReference>
<dbReference type="Proteomes" id="UP000189956">
    <property type="component" value="Unassembled WGS sequence"/>
</dbReference>
<dbReference type="Pfam" id="PF03065">
    <property type="entry name" value="Glyco_hydro_57"/>
    <property type="match status" value="1"/>
</dbReference>
<evidence type="ECO:0000313" key="6">
    <source>
        <dbReference type="Proteomes" id="UP000189956"/>
    </source>
</evidence>
<evidence type="ECO:0000256" key="3">
    <source>
        <dbReference type="SAM" id="Coils"/>
    </source>
</evidence>
<accession>A0A1T4LLB4</accession>
<feature type="coiled-coil region" evidence="3">
    <location>
        <begin position="399"/>
        <end position="430"/>
    </location>
</feature>
<keyword evidence="3" id="KW-0175">Coiled coil</keyword>
<dbReference type="CDD" id="cd10795">
    <property type="entry name" value="GH57N_MJA1_like"/>
    <property type="match status" value="1"/>
</dbReference>
<dbReference type="SUPFAM" id="SSF88713">
    <property type="entry name" value="Glycoside hydrolase/deacetylase"/>
    <property type="match status" value="1"/>
</dbReference>
<dbReference type="GO" id="GO:0003824">
    <property type="term" value="F:catalytic activity"/>
    <property type="evidence" value="ECO:0007669"/>
    <property type="project" value="InterPro"/>
</dbReference>
<dbReference type="InterPro" id="IPR052046">
    <property type="entry name" value="GH57_Enzymes"/>
</dbReference>
<dbReference type="Gene3D" id="3.20.110.20">
    <property type="match status" value="1"/>
</dbReference>
<dbReference type="InterPro" id="IPR011330">
    <property type="entry name" value="Glyco_hydro/deAcase_b/a-brl"/>
</dbReference>
<organism evidence="5 6">
    <name type="scientific">Porphyromonas cangingivalis</name>
    <dbReference type="NCBI Taxonomy" id="36874"/>
    <lineage>
        <taxon>Bacteria</taxon>
        <taxon>Pseudomonadati</taxon>
        <taxon>Bacteroidota</taxon>
        <taxon>Bacteroidia</taxon>
        <taxon>Bacteroidales</taxon>
        <taxon>Porphyromonadaceae</taxon>
        <taxon>Porphyromonas</taxon>
    </lineage>
</organism>
<name>A0A1T4LLB4_PORCN</name>
<dbReference type="RefSeq" id="WP_078735741.1">
    <property type="nucleotide sequence ID" value="NZ_FUWL01000008.1"/>
</dbReference>
<keyword evidence="2" id="KW-0119">Carbohydrate metabolism</keyword>
<dbReference type="PANTHER" id="PTHR36306:SF1">
    <property type="entry name" value="ALPHA-AMYLASE-RELATED"/>
    <property type="match status" value="1"/>
</dbReference>
<protein>
    <submittedName>
        <fullName evidence="5">Alpha-amylase</fullName>
    </submittedName>
</protein>
<reference evidence="5 6" key="1">
    <citation type="submission" date="2017-02" db="EMBL/GenBank/DDBJ databases">
        <authorList>
            <person name="Peterson S.W."/>
        </authorList>
    </citation>
    <scope>NUCLEOTIDE SEQUENCE [LARGE SCALE GENOMIC DNA]</scope>
    <source>
        <strain evidence="5 6">ATCC 700135</strain>
    </source>
</reference>
<evidence type="ECO:0000256" key="2">
    <source>
        <dbReference type="ARBA" id="ARBA00023277"/>
    </source>
</evidence>
<dbReference type="EMBL" id="FUWL01000008">
    <property type="protein sequence ID" value="SJZ55513.1"/>
    <property type="molecule type" value="Genomic_DNA"/>
</dbReference>
<evidence type="ECO:0000256" key="1">
    <source>
        <dbReference type="ARBA" id="ARBA00006821"/>
    </source>
</evidence>
<proteinExistence type="inferred from homology"/>
<evidence type="ECO:0000313" key="5">
    <source>
        <dbReference type="EMBL" id="SJZ55513.1"/>
    </source>
</evidence>
<evidence type="ECO:0000259" key="4">
    <source>
        <dbReference type="Pfam" id="PF03065"/>
    </source>
</evidence>
<dbReference type="PANTHER" id="PTHR36306">
    <property type="entry name" value="ALPHA-AMYLASE-RELATED-RELATED"/>
    <property type="match status" value="1"/>
</dbReference>
<dbReference type="GO" id="GO:0005975">
    <property type="term" value="P:carbohydrate metabolic process"/>
    <property type="evidence" value="ECO:0007669"/>
    <property type="project" value="InterPro"/>
</dbReference>
<feature type="domain" description="Glycoside hydrolase family 57 N-terminal" evidence="4">
    <location>
        <begin position="6"/>
        <end position="293"/>
    </location>
</feature>
<comment type="similarity">
    <text evidence="1">Belongs to the glycosyl hydrolase 57 family.</text>
</comment>
<sequence length="436" mass="50819">MKNICFNFQVHQPFRLKRYRFFDIGNDHYYFDDFQNEEIFKRITRETYMPANQMLLEMIKKSDGAVKVSFAISGTAISQFEIFAPELIDSFVELSKTGCVEFLAQPYAHSLSALGDPIEFRSQVEMHSRKIKMMFGQEPKVFRNTELIYSDEIATEVEEMGFSGIITEGAKHILGWKSPNYLYNSATPKGLPLFLRNQRFSDDILKNFSRYDWREYPLTADKFAGWLGQLPEDEEVVYIDMAYEVFGQAQPTTSGIFDFFRALPRFFDEKGLRFATPSEVIRDCKPVGVVSVPFAISWSEEEKNTSTWLGNALQSEAFRKLIDWGERTRLSQDRRLLQDWLYLQSSDHFLYMTTTNKDVRLFSPYENPYDAFNNYMNILSDFHLRVEAQYPSSIENEELNALLLTIKNQGEEIEALKAQLEKKKRGTKKQSNIPNN</sequence>
<dbReference type="AlphaFoldDB" id="A0A1T4LLB4"/>